<dbReference type="Pfam" id="PF02879">
    <property type="entry name" value="PGM_PMM_II"/>
    <property type="match status" value="1"/>
</dbReference>
<dbReference type="Pfam" id="PF03781">
    <property type="entry name" value="FGE-sulfatase"/>
    <property type="match status" value="1"/>
</dbReference>
<comment type="similarity">
    <text evidence="3">Belongs to the phosphohexose mutase family.</text>
</comment>
<dbReference type="SUPFAM" id="SSF56436">
    <property type="entry name" value="C-type lectin-like"/>
    <property type="match status" value="1"/>
</dbReference>
<sequence>MVSALAPNSHAFATTTPTIIDLRLVAKAQEHTKRTLANKTTSQDAYPSPESAASQGAASVDVALHLDEAESSDGADSDSMDSMSDTRSSSGSSVSEQESQEPDAANAPAFDLPKMILSGLCPATEGTPKTIPTMVLYDDRGLQIYDEITYLEEYYLAGEEIELLERDGDKIVEHIPDNSVVVELGAGSLRKTVLLLNALERKRKNIRYYALDLMLDELTKSLRSLGQFKNVTTAGLWGTYDEGLAFVSSFGADVPKTLLWLGSSIGNLTREEAKAFISSYRKTLNIGDNWLIGIDRRNNARDITLAYNDPKGVTREFIMNGLDHINVLLKQDFIDRNKFRYHALYNVEAGRHEAYYQVTEAHELVYRDPAAADGQETRIVLQKDELINVEYSYKWSPRETTELFEQTEMIKAGQWTTTSNRYDLHLVRKTPFYFKSTDMATCPTKEDWAELWKSWDLVTMTMIQHPSMLLEKPIDLRHPFQFYLGHIPVFLDTQISRALKEDFTEPAYFNVIFERGIDPDVDDPTKCHAHSEVPDSWPEIEAIIDFRDRVRARINGILNDPVTYPMTRRLARVFFMAFEHEVMHLETLIYMLAQSPNTLPPLALSAPWSSEVSAPSTSSSASVPSVSWVKINPPELDATILSLGHDDSEDRDLLEGMEKDIKSPFGWDNENPLVSSRAPPAPFKIQSRQVTNKEFLIYLAATTSQTLGKESERIPASWLIKENTDNALTMENVSVKTVYGPAPLTISGGWPVSCSNVQATGYAAWLSQQTGEAYSLPTEHELSIVFKLKQSTVPKTGMENYGFRQWYPTLEEISLRHSNKDMSTSTTIEGFSGPGGLWDWTSTPFAPLVDRASFETSKLYPGYSSDFFDEKHMVVLGASWATHPRIAERRSFRNWYQANYPYVFAGFRLVQRNNPETRKEITALLDANNTVELEARLRHRIEFGTAGLRAAMEAGFSRMNDLTVIQASQGLCLYVLEHVKDAKERGVVIGHDHRHHSKDFARLTAGVFLSKGVKVYAYKDLVHTPMVPFGVKSLNAACGIMITASHNPKKDNGYKVYWENACQIIPPHDEGIAKMILDNLDPWVWDYKSFENPALVDPTEKLVPAYFKELDSLCIAKDANAASDTKFVYTAMHGVGYPFAKQVFERFGFKPLIPTEEQVQPDPEFPTVAFPNPEEGKGALALAFKAADEAGASIVFANDPDADRFTVAEKQESGEWILFTGNQIGTMFACNALDNWRSSGKSDAKVAMLCSTVSSNMLAKVAKTEGIHWEDTLTGFKWIGNRAIDLEKEGYDVIFGYEEAIGFMLGDIVRDKDGVSALGCFAQMAAKLYKDGIRISEYLDSLYKKYGYFSSANSYFICHEQDTIDRIFNKMRFGASPQADDSGRFVHKPAYPSHVGSHRVVNVRDLTLGYDTSKKDGVPTLPVSPSAQMITFYLENGCVFTLRTSGTEPKIKYYLEVSSATREEAEAEAKEVEAAMCKQLLEPEANGLQYRTSA</sequence>
<dbReference type="PRINTS" id="PR00509">
    <property type="entry name" value="PGMPMM"/>
</dbReference>
<evidence type="ECO:0000256" key="1">
    <source>
        <dbReference type="ARBA" id="ARBA00001946"/>
    </source>
</evidence>
<evidence type="ECO:0000256" key="10">
    <source>
        <dbReference type="ARBA" id="ARBA00023004"/>
    </source>
</evidence>
<evidence type="ECO:0000256" key="6">
    <source>
        <dbReference type="ARBA" id="ARBA00022553"/>
    </source>
</evidence>
<evidence type="ECO:0000259" key="17">
    <source>
        <dbReference type="Pfam" id="PF02880"/>
    </source>
</evidence>
<protein>
    <submittedName>
        <fullName evidence="21">Phosphoglucomutase-3</fullName>
    </submittedName>
</protein>
<feature type="domain" description="Alpha-D-phosphohexomutase alpha/beta/alpha" evidence="17">
    <location>
        <begin position="1221"/>
        <end position="1346"/>
    </location>
</feature>
<proteinExistence type="inferred from homology"/>
<feature type="domain" description="DinB-like" evidence="20">
    <location>
        <begin position="469"/>
        <end position="588"/>
    </location>
</feature>
<dbReference type="CDD" id="cd05799">
    <property type="entry name" value="PGM2"/>
    <property type="match status" value="1"/>
</dbReference>
<dbReference type="PANTHER" id="PTHR45745:SF1">
    <property type="entry name" value="PHOSPHOGLUCOMUTASE 2B-RELATED"/>
    <property type="match status" value="1"/>
</dbReference>
<keyword evidence="9" id="KW-0560">Oxidoreductase</keyword>
<evidence type="ECO:0000259" key="20">
    <source>
        <dbReference type="Pfam" id="PF12867"/>
    </source>
</evidence>
<keyword evidence="5" id="KW-0313">Glucose metabolism</keyword>
<dbReference type="InterPro" id="IPR029063">
    <property type="entry name" value="SAM-dependent_MTases_sf"/>
</dbReference>
<dbReference type="NCBIfam" id="TIGR03439">
    <property type="entry name" value="methyl_EasF"/>
    <property type="match status" value="1"/>
</dbReference>
<dbReference type="InterPro" id="IPR005844">
    <property type="entry name" value="A-D-PHexomutase_a/b/a-I"/>
</dbReference>
<dbReference type="Pfam" id="PF02880">
    <property type="entry name" value="PGM_PMM_III"/>
    <property type="match status" value="1"/>
</dbReference>
<dbReference type="OrthoDB" id="659at2759"/>
<dbReference type="PANTHER" id="PTHR45745">
    <property type="entry name" value="PHOSPHOMANNOMUTASE 45A"/>
    <property type="match status" value="1"/>
</dbReference>
<dbReference type="InterPro" id="IPR019257">
    <property type="entry name" value="MeTrfase_dom"/>
</dbReference>
<evidence type="ECO:0000256" key="9">
    <source>
        <dbReference type="ARBA" id="ARBA00023002"/>
    </source>
</evidence>
<dbReference type="Pfam" id="PF10017">
    <property type="entry name" value="Methyltransf_33"/>
    <property type="match status" value="1"/>
</dbReference>
<feature type="domain" description="Sulfatase-modifying factor enzyme-like" evidence="18">
    <location>
        <begin position="663"/>
        <end position="910"/>
    </location>
</feature>
<keyword evidence="22" id="KW-1185">Reference proteome</keyword>
<evidence type="ECO:0000256" key="5">
    <source>
        <dbReference type="ARBA" id="ARBA00022526"/>
    </source>
</evidence>
<comment type="subcellular location">
    <subcellularLocation>
        <location evidence="2">Cytoplasm</location>
    </subcellularLocation>
</comment>
<dbReference type="Gene3D" id="3.30.310.50">
    <property type="entry name" value="Alpha-D-phosphohexomutase, C-terminal domain"/>
    <property type="match status" value="1"/>
</dbReference>
<dbReference type="GO" id="GO:0006006">
    <property type="term" value="P:glucose metabolic process"/>
    <property type="evidence" value="ECO:0007669"/>
    <property type="project" value="UniProtKB-KW"/>
</dbReference>
<keyword evidence="8" id="KW-0460">Magnesium</keyword>
<dbReference type="GO" id="GO:0005737">
    <property type="term" value="C:cytoplasm"/>
    <property type="evidence" value="ECO:0007669"/>
    <property type="project" value="UniProtKB-SubCell"/>
</dbReference>
<evidence type="ECO:0000256" key="12">
    <source>
        <dbReference type="ARBA" id="ARBA00023277"/>
    </source>
</evidence>
<dbReference type="SUPFAM" id="SSF55957">
    <property type="entry name" value="Phosphoglucomutase, C-terminal domain"/>
    <property type="match status" value="1"/>
</dbReference>
<dbReference type="EMBL" id="JAAAIP010000469">
    <property type="protein sequence ID" value="KAG0316613.1"/>
    <property type="molecule type" value="Genomic_DNA"/>
</dbReference>
<evidence type="ECO:0000256" key="7">
    <source>
        <dbReference type="ARBA" id="ARBA00022723"/>
    </source>
</evidence>
<evidence type="ECO:0000256" key="11">
    <source>
        <dbReference type="ARBA" id="ARBA00023235"/>
    </source>
</evidence>
<accession>A0A9P6RDH7</accession>
<dbReference type="GO" id="GO:0006166">
    <property type="term" value="P:purine ribonucleoside salvage"/>
    <property type="evidence" value="ECO:0007669"/>
    <property type="project" value="TreeGrafter"/>
</dbReference>
<evidence type="ECO:0000259" key="18">
    <source>
        <dbReference type="Pfam" id="PF03781"/>
    </source>
</evidence>
<dbReference type="InterPro" id="IPR005532">
    <property type="entry name" value="SUMF_dom"/>
</dbReference>
<feature type="domain" description="Alpha-D-phosphohexomutase alpha/beta/alpha" evidence="16">
    <location>
        <begin position="1105"/>
        <end position="1210"/>
    </location>
</feature>
<dbReference type="InterPro" id="IPR005845">
    <property type="entry name" value="A-D-PHexomutase_a/b/a-II"/>
</dbReference>
<dbReference type="Gene3D" id="3.40.50.150">
    <property type="entry name" value="Vaccinia Virus protein VP39"/>
    <property type="match status" value="1"/>
</dbReference>
<dbReference type="GO" id="GO:0000287">
    <property type="term" value="F:magnesium ion binding"/>
    <property type="evidence" value="ECO:0007669"/>
    <property type="project" value="InterPro"/>
</dbReference>
<evidence type="ECO:0000256" key="4">
    <source>
        <dbReference type="ARBA" id="ARBA00022490"/>
    </source>
</evidence>
<dbReference type="Pfam" id="PF02878">
    <property type="entry name" value="PGM_PMM_I"/>
    <property type="match status" value="1"/>
</dbReference>
<dbReference type="GO" id="GO:0008973">
    <property type="term" value="F:phosphopentomutase activity"/>
    <property type="evidence" value="ECO:0007669"/>
    <property type="project" value="TreeGrafter"/>
</dbReference>
<dbReference type="InterPro" id="IPR017805">
    <property type="entry name" value="SAM_MeTrfase_EasF-type_put"/>
</dbReference>
<reference evidence="21" key="1">
    <citation type="journal article" date="2020" name="Fungal Divers.">
        <title>Resolving the Mortierellaceae phylogeny through synthesis of multi-gene phylogenetics and phylogenomics.</title>
        <authorList>
            <person name="Vandepol N."/>
            <person name="Liber J."/>
            <person name="Desiro A."/>
            <person name="Na H."/>
            <person name="Kennedy M."/>
            <person name="Barry K."/>
            <person name="Grigoriev I.V."/>
            <person name="Miller A.N."/>
            <person name="O'Donnell K."/>
            <person name="Stajich J.E."/>
            <person name="Bonito G."/>
        </authorList>
    </citation>
    <scope>NUCLEOTIDE SEQUENCE</scope>
    <source>
        <strain evidence="21">REB-010B</strain>
    </source>
</reference>
<feature type="domain" description="Histidine-specific methyltransferase SAM-dependent" evidence="19">
    <location>
        <begin position="116"/>
        <end position="428"/>
    </location>
</feature>
<evidence type="ECO:0000256" key="8">
    <source>
        <dbReference type="ARBA" id="ARBA00022842"/>
    </source>
</evidence>
<dbReference type="InterPro" id="IPR016066">
    <property type="entry name" value="A-D-PHexomutase_CS"/>
</dbReference>
<comment type="pathway">
    <text evidence="13">Amino-acid biosynthesis; ergothioneine biosynthesis.</text>
</comment>
<keyword evidence="10" id="KW-0408">Iron</keyword>
<feature type="compositionally biased region" description="Acidic residues" evidence="14">
    <location>
        <begin position="69"/>
        <end position="79"/>
    </location>
</feature>
<comment type="caution">
    <text evidence="21">The sequence shown here is derived from an EMBL/GenBank/DDBJ whole genome shotgun (WGS) entry which is preliminary data.</text>
</comment>
<keyword evidence="11" id="KW-0413">Isomerase</keyword>
<dbReference type="Gene3D" id="3.90.1580.10">
    <property type="entry name" value="paralog of FGE (formylglycine-generating enzyme)"/>
    <property type="match status" value="1"/>
</dbReference>
<dbReference type="InterPro" id="IPR016187">
    <property type="entry name" value="CTDL_fold"/>
</dbReference>
<keyword evidence="12" id="KW-0119">Carbohydrate metabolism</keyword>
<keyword evidence="6" id="KW-0597">Phosphoprotein</keyword>
<dbReference type="InterPro" id="IPR005841">
    <property type="entry name" value="Alpha-D-phosphohexomutase_SF"/>
</dbReference>
<dbReference type="Pfam" id="PF12867">
    <property type="entry name" value="DinB_2"/>
    <property type="match status" value="1"/>
</dbReference>
<dbReference type="InterPro" id="IPR016055">
    <property type="entry name" value="A-D-PHexomutase_a/b/a-I/II/III"/>
</dbReference>
<organism evidence="21 22">
    <name type="scientific">Dissophora globulifera</name>
    <dbReference type="NCBI Taxonomy" id="979702"/>
    <lineage>
        <taxon>Eukaryota</taxon>
        <taxon>Fungi</taxon>
        <taxon>Fungi incertae sedis</taxon>
        <taxon>Mucoromycota</taxon>
        <taxon>Mortierellomycotina</taxon>
        <taxon>Mortierellomycetes</taxon>
        <taxon>Mortierellales</taxon>
        <taxon>Mortierellaceae</taxon>
        <taxon>Dissophora</taxon>
    </lineage>
</organism>
<keyword evidence="7" id="KW-0479">Metal-binding</keyword>
<feature type="region of interest" description="Disordered" evidence="14">
    <location>
        <begin position="34"/>
        <end position="105"/>
    </location>
</feature>
<evidence type="ECO:0000313" key="21">
    <source>
        <dbReference type="EMBL" id="KAG0316613.1"/>
    </source>
</evidence>
<dbReference type="Gene3D" id="3.40.120.10">
    <property type="entry name" value="Alpha-D-Glucose-1,6-Bisphosphate, subunit A, domain 3"/>
    <property type="match status" value="3"/>
</dbReference>
<dbReference type="InterPro" id="IPR036900">
    <property type="entry name" value="A-D-PHexomutase_C_sf"/>
</dbReference>
<dbReference type="PROSITE" id="PS00710">
    <property type="entry name" value="PGM_PMM"/>
    <property type="match status" value="1"/>
</dbReference>
<evidence type="ECO:0000256" key="14">
    <source>
        <dbReference type="SAM" id="MobiDB-lite"/>
    </source>
</evidence>
<evidence type="ECO:0000259" key="19">
    <source>
        <dbReference type="Pfam" id="PF10017"/>
    </source>
</evidence>
<evidence type="ECO:0000256" key="3">
    <source>
        <dbReference type="ARBA" id="ARBA00010231"/>
    </source>
</evidence>
<evidence type="ECO:0000256" key="13">
    <source>
        <dbReference type="ARBA" id="ARBA00037882"/>
    </source>
</evidence>
<evidence type="ECO:0000259" key="16">
    <source>
        <dbReference type="Pfam" id="PF02879"/>
    </source>
</evidence>
<dbReference type="GO" id="GO:0005634">
    <property type="term" value="C:nucleus"/>
    <property type="evidence" value="ECO:0007669"/>
    <property type="project" value="TreeGrafter"/>
</dbReference>
<dbReference type="InterPro" id="IPR042095">
    <property type="entry name" value="SUMF_sf"/>
</dbReference>
<dbReference type="Proteomes" id="UP000738325">
    <property type="component" value="Unassembled WGS sequence"/>
</dbReference>
<dbReference type="SUPFAM" id="SSF53738">
    <property type="entry name" value="Phosphoglucomutase, first 3 domains"/>
    <property type="match status" value="3"/>
</dbReference>
<dbReference type="FunFam" id="3.40.120.10:FF:000035">
    <property type="entry name" value="Pgm3p"/>
    <property type="match status" value="1"/>
</dbReference>
<keyword evidence="4" id="KW-0963">Cytoplasm</keyword>
<evidence type="ECO:0000256" key="2">
    <source>
        <dbReference type="ARBA" id="ARBA00004496"/>
    </source>
</evidence>
<evidence type="ECO:0000313" key="22">
    <source>
        <dbReference type="Proteomes" id="UP000738325"/>
    </source>
</evidence>
<evidence type="ECO:0000259" key="15">
    <source>
        <dbReference type="Pfam" id="PF02878"/>
    </source>
</evidence>
<feature type="compositionally biased region" description="Polar residues" evidence="14">
    <location>
        <begin position="35"/>
        <end position="57"/>
    </location>
</feature>
<gene>
    <name evidence="21" type="primary">PGM3</name>
    <name evidence="21" type="ORF">BGZ99_006775</name>
</gene>
<dbReference type="InterPro" id="IPR005846">
    <property type="entry name" value="A-D-PHexomutase_a/b/a-III"/>
</dbReference>
<feature type="compositionally biased region" description="Low complexity" evidence="14">
    <location>
        <begin position="80"/>
        <end position="97"/>
    </location>
</feature>
<comment type="cofactor">
    <cofactor evidence="1">
        <name>Mg(2+)</name>
        <dbReference type="ChEBI" id="CHEBI:18420"/>
    </cofactor>
</comment>
<feature type="domain" description="Alpha-D-phosphohexomutase alpha/beta/alpha" evidence="15">
    <location>
        <begin position="941"/>
        <end position="1077"/>
    </location>
</feature>
<name>A0A9P6RDH7_9FUNG</name>
<dbReference type="InterPro" id="IPR024775">
    <property type="entry name" value="DinB-like"/>
</dbReference>